<feature type="repeat" description="WD" evidence="3">
    <location>
        <begin position="277"/>
        <end position="311"/>
    </location>
</feature>
<evidence type="ECO:0000256" key="3">
    <source>
        <dbReference type="PROSITE-ProRule" id="PRU00221"/>
    </source>
</evidence>
<dbReference type="CDD" id="cd00200">
    <property type="entry name" value="WD40"/>
    <property type="match status" value="1"/>
</dbReference>
<evidence type="ECO:0000256" key="2">
    <source>
        <dbReference type="ARBA" id="ARBA00022737"/>
    </source>
</evidence>
<evidence type="ECO:0000313" key="5">
    <source>
        <dbReference type="Proteomes" id="UP001319200"/>
    </source>
</evidence>
<comment type="caution">
    <text evidence="4">The sequence shown here is derived from an EMBL/GenBank/DDBJ whole genome shotgun (WGS) entry which is preliminary data.</text>
</comment>
<dbReference type="PANTHER" id="PTHR22846:SF2">
    <property type="entry name" value="F-BOX-LIKE_WD REPEAT-CONTAINING PROTEIN EBI"/>
    <property type="match status" value="1"/>
</dbReference>
<keyword evidence="5" id="KW-1185">Reference proteome</keyword>
<proteinExistence type="predicted"/>
<feature type="repeat" description="WD" evidence="3">
    <location>
        <begin position="235"/>
        <end position="276"/>
    </location>
</feature>
<evidence type="ECO:0000313" key="4">
    <source>
        <dbReference type="EMBL" id="MBT1700929.1"/>
    </source>
</evidence>
<gene>
    <name evidence="4" type="ORF">KK083_28815</name>
</gene>
<dbReference type="GO" id="GO:0006357">
    <property type="term" value="P:regulation of transcription by RNA polymerase II"/>
    <property type="evidence" value="ECO:0007669"/>
    <property type="project" value="TreeGrafter"/>
</dbReference>
<dbReference type="Proteomes" id="UP001319200">
    <property type="component" value="Unassembled WGS sequence"/>
</dbReference>
<dbReference type="PROSITE" id="PS50294">
    <property type="entry name" value="WD_REPEATS_REGION"/>
    <property type="match status" value="3"/>
</dbReference>
<dbReference type="InterPro" id="IPR001680">
    <property type="entry name" value="WD40_rpt"/>
</dbReference>
<dbReference type="Gene3D" id="2.130.10.10">
    <property type="entry name" value="YVTN repeat-like/Quinoprotein amine dehydrogenase"/>
    <property type="match status" value="3"/>
</dbReference>
<keyword evidence="2" id="KW-0677">Repeat</keyword>
<accession>A0AAP2GM65</accession>
<dbReference type="AlphaFoldDB" id="A0AAP2GM65"/>
<dbReference type="EMBL" id="JAHESF010000051">
    <property type="protein sequence ID" value="MBT1700929.1"/>
    <property type="molecule type" value="Genomic_DNA"/>
</dbReference>
<dbReference type="GO" id="GO:0003714">
    <property type="term" value="F:transcription corepressor activity"/>
    <property type="evidence" value="ECO:0007669"/>
    <property type="project" value="InterPro"/>
</dbReference>
<dbReference type="PROSITE" id="PS00678">
    <property type="entry name" value="WD_REPEATS_1"/>
    <property type="match status" value="1"/>
</dbReference>
<reference evidence="4 5" key="1">
    <citation type="submission" date="2021-05" db="EMBL/GenBank/DDBJ databases">
        <title>A Polyphasic approach of four new species of the genus Ohtaekwangia: Ohtaekwangia histidinii sp. nov., Ohtaekwangia cretensis sp. nov., Ohtaekwangia indiensis sp. nov., Ohtaekwangia reichenbachii sp. nov. from diverse environment.</title>
        <authorList>
            <person name="Octaviana S."/>
        </authorList>
    </citation>
    <scope>NUCLEOTIDE SEQUENCE [LARGE SCALE GENOMIC DNA]</scope>
    <source>
        <strain evidence="4 5">PWU4</strain>
    </source>
</reference>
<dbReference type="InterPro" id="IPR019775">
    <property type="entry name" value="WD40_repeat_CS"/>
</dbReference>
<evidence type="ECO:0000256" key="1">
    <source>
        <dbReference type="ARBA" id="ARBA00022574"/>
    </source>
</evidence>
<dbReference type="InterPro" id="IPR020472">
    <property type="entry name" value="WD40_PAC1"/>
</dbReference>
<feature type="repeat" description="WD" evidence="3">
    <location>
        <begin position="109"/>
        <end position="150"/>
    </location>
</feature>
<sequence length="311" mass="34693">MNKLLLLILVLNVCRVGDACAQRTLYSEELSIKTLRESASGEYLGRTHLDAYQLVIFTKDSTWSMNIGSENGGIKCFDFHPVKPLIAIGSYSGAVELWDFREKILLWSHTVHDKQVNDVKFSPVDDFVATCGADGKIRFLRTDSGDPIKEYKLPSPVNSIEFHPVHKNVFATGDHEGNIVVWKTDAEKATRTIKAHTSYVFDLEFSSDGEKLLSASHDHTIKTWQFSTGTLLHTSEGHSKTVYSISISPDGKTFASGGFDREIGIWNLQTGGNIKFLSGHKDYVNVVHFTLEGHLLSGSRDGTLRIWDNTK</sequence>
<dbReference type="InterPro" id="IPR045183">
    <property type="entry name" value="Ebi-like"/>
</dbReference>
<dbReference type="RefSeq" id="WP_254169617.1">
    <property type="nucleotide sequence ID" value="NZ_JAHESF010000051.1"/>
</dbReference>
<dbReference type="PROSITE" id="PS50082">
    <property type="entry name" value="WD_REPEATS_2"/>
    <property type="match status" value="4"/>
</dbReference>
<keyword evidence="1 3" id="KW-0853">WD repeat</keyword>
<dbReference type="SUPFAM" id="SSF50978">
    <property type="entry name" value="WD40 repeat-like"/>
    <property type="match status" value="1"/>
</dbReference>
<dbReference type="PANTHER" id="PTHR22846">
    <property type="entry name" value="WD40 REPEAT PROTEIN"/>
    <property type="match status" value="1"/>
</dbReference>
<dbReference type="InterPro" id="IPR015943">
    <property type="entry name" value="WD40/YVTN_repeat-like_dom_sf"/>
</dbReference>
<dbReference type="Pfam" id="PF00400">
    <property type="entry name" value="WD40"/>
    <property type="match status" value="6"/>
</dbReference>
<dbReference type="SMART" id="SM00320">
    <property type="entry name" value="WD40"/>
    <property type="match status" value="6"/>
</dbReference>
<feature type="repeat" description="WD" evidence="3">
    <location>
        <begin position="193"/>
        <end position="234"/>
    </location>
</feature>
<dbReference type="InterPro" id="IPR036322">
    <property type="entry name" value="WD40_repeat_dom_sf"/>
</dbReference>
<name>A0AAP2GM65_9BACT</name>
<dbReference type="PRINTS" id="PR00320">
    <property type="entry name" value="GPROTEINBRPT"/>
</dbReference>
<protein>
    <submittedName>
        <fullName evidence="4">WD40 repeat domain-containing protein</fullName>
    </submittedName>
</protein>
<organism evidence="4 5">
    <name type="scientific">Chryseosolibacter histidini</name>
    <dbReference type="NCBI Taxonomy" id="2782349"/>
    <lineage>
        <taxon>Bacteria</taxon>
        <taxon>Pseudomonadati</taxon>
        <taxon>Bacteroidota</taxon>
        <taxon>Cytophagia</taxon>
        <taxon>Cytophagales</taxon>
        <taxon>Chryseotaleaceae</taxon>
        <taxon>Chryseosolibacter</taxon>
    </lineage>
</organism>